<dbReference type="AlphaFoldDB" id="A0AAV9JJE2"/>
<feature type="compositionally biased region" description="Acidic residues" evidence="1">
    <location>
        <begin position="557"/>
        <end position="567"/>
    </location>
</feature>
<evidence type="ECO:0000256" key="1">
    <source>
        <dbReference type="SAM" id="MobiDB-lite"/>
    </source>
</evidence>
<protein>
    <submittedName>
        <fullName evidence="3">Uncharacterized protein</fullName>
    </submittedName>
</protein>
<feature type="transmembrane region" description="Helical" evidence="2">
    <location>
        <begin position="20"/>
        <end position="45"/>
    </location>
</feature>
<comment type="caution">
    <text evidence="3">The sequence shown here is derived from an EMBL/GenBank/DDBJ whole genome shotgun (WGS) entry which is preliminary data.</text>
</comment>
<feature type="region of interest" description="Disordered" evidence="1">
    <location>
        <begin position="555"/>
        <end position="619"/>
    </location>
</feature>
<keyword evidence="2" id="KW-0472">Membrane</keyword>
<dbReference type="EMBL" id="JAVFHQ010000020">
    <property type="protein sequence ID" value="KAK4545380.1"/>
    <property type="molecule type" value="Genomic_DNA"/>
</dbReference>
<feature type="transmembrane region" description="Helical" evidence="2">
    <location>
        <begin position="399"/>
        <end position="419"/>
    </location>
</feature>
<dbReference type="SUPFAM" id="SSF58113">
    <property type="entry name" value="Apolipoprotein A-I"/>
    <property type="match status" value="1"/>
</dbReference>
<accession>A0AAV9JJE2</accession>
<evidence type="ECO:0000313" key="3">
    <source>
        <dbReference type="EMBL" id="KAK4545380.1"/>
    </source>
</evidence>
<organism evidence="3 4">
    <name type="scientific">Oleoguttula mirabilis</name>
    <dbReference type="NCBI Taxonomy" id="1507867"/>
    <lineage>
        <taxon>Eukaryota</taxon>
        <taxon>Fungi</taxon>
        <taxon>Dikarya</taxon>
        <taxon>Ascomycota</taxon>
        <taxon>Pezizomycotina</taxon>
        <taxon>Dothideomycetes</taxon>
        <taxon>Dothideomycetidae</taxon>
        <taxon>Mycosphaerellales</taxon>
        <taxon>Teratosphaeriaceae</taxon>
        <taxon>Oleoguttula</taxon>
    </lineage>
</organism>
<proteinExistence type="predicted"/>
<name>A0AAV9JJE2_9PEZI</name>
<feature type="compositionally biased region" description="Basic residues" evidence="1">
    <location>
        <begin position="577"/>
        <end position="592"/>
    </location>
</feature>
<feature type="transmembrane region" description="Helical" evidence="2">
    <location>
        <begin position="65"/>
        <end position="84"/>
    </location>
</feature>
<evidence type="ECO:0000256" key="2">
    <source>
        <dbReference type="SAM" id="Phobius"/>
    </source>
</evidence>
<dbReference type="Proteomes" id="UP001324427">
    <property type="component" value="Unassembled WGS sequence"/>
</dbReference>
<keyword evidence="2" id="KW-0812">Transmembrane</keyword>
<sequence>MPFFEDTPFIASGRQDVDGITTVAWTMIIIVAIGNIAYHFFHAFIDLQVDKRTSRRRRKIRKVEIGVFFLIALVAIGAVNWLRWEHRRLKLASWEEIEQWRLENPNLWLVGKEQRSPLVEAGIEFTERLNHAAHVDVHVPSASEVKDTVIDAKDSLVKNFMNVPSMMGDVKEAIVDGTDSLKQTYNNARMPTSGEVAEAAKQGAKNVARTAAERAEKTTKRSWERMEKAKGEMVGKVDEWRKQGSQWFYSNVPIPNEHAYNFPYGPLGPKKDASMWDFFKTLVNEASHFWWTQQWMAGYLVWAVFVGIESRNRDLPAFAFIVFGYCFSLAAAQSLYYALLLLKPAPPQRRKQNWMPHQVVALLPIVAEMAGLACLPRAYWDIVADKSTLFMSATVFFNVLQAFLVALPAIIALVIRDYLPLSWGTRRASAADAKKDLLLFCLWPWIEETIEAVQEGADVLQEKADLYIEAMQEGVEQSQEAAEPYAQDLRKRTKRAMRTAEPYLETAQEYVDEGLDQAGRYAKNAATFVAAQLAKPDYRRNALNIARAVGYQGGEEQGADECEDGEWTEVQRGRGASPRKRGRPAKGQRRTSRSPTPAASRSRTRASERESSVLKRRSSRIKELAATSVKAHSERHSRSEVDNVIEPWYNRMRLPSPSSIEVSEHLAGAFEAAAMTWGLFLVGGLGLASSGVFGGDEIH</sequence>
<feature type="transmembrane region" description="Helical" evidence="2">
    <location>
        <begin position="317"/>
        <end position="339"/>
    </location>
</feature>
<keyword evidence="2" id="KW-1133">Transmembrane helix</keyword>
<keyword evidence="4" id="KW-1185">Reference proteome</keyword>
<reference evidence="3 4" key="1">
    <citation type="submission" date="2021-11" db="EMBL/GenBank/DDBJ databases">
        <title>Black yeast isolated from Biological Soil Crust.</title>
        <authorList>
            <person name="Kurbessoian T."/>
        </authorList>
    </citation>
    <scope>NUCLEOTIDE SEQUENCE [LARGE SCALE GENOMIC DNA]</scope>
    <source>
        <strain evidence="3 4">CCFEE 5522</strain>
    </source>
</reference>
<gene>
    <name evidence="3" type="ORF">LTR36_003560</name>
</gene>
<feature type="transmembrane region" description="Helical" evidence="2">
    <location>
        <begin position="359"/>
        <end position="379"/>
    </location>
</feature>
<evidence type="ECO:0000313" key="4">
    <source>
        <dbReference type="Proteomes" id="UP001324427"/>
    </source>
</evidence>